<proteinExistence type="predicted"/>
<feature type="domain" description="Filamentous haemagglutinin FhaB/tRNA nuclease CdiA-like TPS" evidence="1">
    <location>
        <begin position="308"/>
        <end position="422"/>
    </location>
</feature>
<dbReference type="PANTHER" id="PTHR43685">
    <property type="entry name" value="GLYCOSYLTRANSFERASE"/>
    <property type="match status" value="1"/>
</dbReference>
<name>A0A1Z4NA84_9CYAN</name>
<protein>
    <submittedName>
        <fullName evidence="2">Filamentous hemagglutinin outer membrane protein</fullName>
    </submittedName>
</protein>
<dbReference type="NCBIfam" id="TIGR01901">
    <property type="entry name" value="adhes_NPXG"/>
    <property type="match status" value="1"/>
</dbReference>
<dbReference type="InterPro" id="IPR024983">
    <property type="entry name" value="CHAT_dom"/>
</dbReference>
<organism evidence="2 3">
    <name type="scientific">Tolypothrix tenuis PCC 7101</name>
    <dbReference type="NCBI Taxonomy" id="231146"/>
    <lineage>
        <taxon>Bacteria</taxon>
        <taxon>Bacillati</taxon>
        <taxon>Cyanobacteriota</taxon>
        <taxon>Cyanophyceae</taxon>
        <taxon>Nostocales</taxon>
        <taxon>Tolypothrichaceae</taxon>
        <taxon>Tolypothrix</taxon>
    </lineage>
</organism>
<dbReference type="RefSeq" id="WP_096582913.1">
    <property type="nucleotide sequence ID" value="NZ_CAWNJS010000001.1"/>
</dbReference>
<dbReference type="InterPro" id="IPR011050">
    <property type="entry name" value="Pectin_lyase_fold/virulence"/>
</dbReference>
<accession>A0A1Z4NA84</accession>
<evidence type="ECO:0000313" key="2">
    <source>
        <dbReference type="EMBL" id="BAZ02582.1"/>
    </source>
</evidence>
<dbReference type="Gene3D" id="2.160.20.10">
    <property type="entry name" value="Single-stranded right-handed beta-helix, Pectin lyase-like"/>
    <property type="match status" value="1"/>
</dbReference>
<sequence length="1695" mass="175956">MSLPISIVITNYNREHFLGEAIASVLRQTWRDFELLVWDDGSTDNSVAIAQKYAGQDRRVRVVAAPHQGITAARRDAIAQTTGTYIGWVDSDDYLAPTALEKTVTILNRQPEIGFVYTDYLDVDDKSKVIRYGRRSLIPYSQERLLVDFMTFQFRLIRRSIYDLVDGFNGSPDYAEDYDLCLRLSEVTQVAHIQQPLYYYRHHAGNITKQAQLELLLCSQQVIAQALQRRGLADKYQIDVELSTGHFFLRHKQPSQHFLTNVLKGAKSFLNSNSVLRRLPKPQPLCLGILPLVATLTAATAQAQQIIPANDSTNTIVTPNGNRLDITGGQTSSNGTNLFHSFQEFGLTPEQIANFQANPNLQNILGRVTGGNASIINGLIQVTGGTANLYLMNPAGFVFGPNASLNVPGAFTATTANGIAFGNSWFNATGANNYSVLVGNPTGFAFTMSQPGAILNAGNLAVADGQSLSLLGGTVVNTGTLTAPSGQILVTSVPGENWVRLSQPGNLLSLEIQPSAANSNQPNNWTIPIPSLPELLTVGNTGLTANADGTVKLSASNTTIPTTPGTTIVSGKVYASGATGGKINILGQQVGLVDANINASGNNGGGTVLIGGDYKGQGTVPTATNTYVDSKSVIAADSNLNGDGGRVITWANDTAQFLGKITARGGVNSGNGGFVEVSGKNFLTFNGQVDTSAANGTLGTLLLDPSTLRIIDAAAGGTFDGTPSNIPFGLADNGANTISWGALSTAGANIDLQATGNITIDPITGNTPGVTTAAGVATLNLGSGGNFRLTSQNGAVTFANTSNTINTTGGNIFISGASLSLGNLNTTGNFVPSGNVNLSATGNIIAGNINTSGFVFGGEGYGGGYNGGNITATSSGGAITLGNLSTNISDVTGGQAGTVNLTAVGNINTGNINTSATGGFQSATGGTVQATSSRGSITTGNINSSVIKGGPSGNYTATSGAVNLTAAANITTGAINSSATPLNVDGNATATAGNVTLRTTNPFGSTITFTTINSQATTEPGGTVTGGDVQVLTNGLVRGTGTLATGDTIATGGIIAAIGGGGSSAPPIGGNITIQHDGGPDNVPFTVGNASVNGTAGALNAGGTSIITAGSLSAPVLPNGGAASGTPTGITINSVNSPPTLTASTTLPNTQINQSVAVNFGSLGAVVTDANNDNTTIRIDAVNSGTLTVNGAAVVPGVTTVSSGSNLVYTPPTDTTGVLNAFTIRASDGVSTSTPVQIGINVTQTNKPDIPVCNFNCLPTKVDEPVNNNGGGEDKKVGEELPEEKFTGEYEQRLGVGGNTLKSPDDAKEIAIEIEKATGVKPAFIYLSFVPVEIAPTSANKQLNTTAEQDNEQLEIVVITGKGNPIRKRIPEATKTKVLKAANQFRQEVINPGNNLYLRPSHQLYNWIIAPINAELQTQGITNLVFLPDIGLRSAPMAALHDGKSFLVEKYSVGLMPSLSLTNTLYTDIKKSQVLALGVSQSTQGQEPLPAVPVEISTLVTKLWQGKLLLDKQATLANLKAVRRQEPFGIIHMATHADFEPGTLNKSYIQLWEDKLRLDQIRQLRLNDPQVEMMVLSACRTAIGNEEAEIGFAGLAVLAGVKTSVASLWYVSDLGTAALMTKFYESLKTAPIRAEALRQAQVAMATGKVFLKNGQIQGLEPVSSLPLPAASIDEPDRSLSHPYYWAAFTMVGNPW</sequence>
<keyword evidence="3" id="KW-1185">Reference proteome</keyword>
<dbReference type="InterPro" id="IPR029044">
    <property type="entry name" value="Nucleotide-diphossugar_trans"/>
</dbReference>
<dbReference type="InterPro" id="IPR012334">
    <property type="entry name" value="Pectin_lyas_fold"/>
</dbReference>
<dbReference type="Gene3D" id="3.90.550.10">
    <property type="entry name" value="Spore Coat Polysaccharide Biosynthesis Protein SpsA, Chain A"/>
    <property type="match status" value="1"/>
</dbReference>
<dbReference type="Pfam" id="PF12770">
    <property type="entry name" value="CHAT"/>
    <property type="match status" value="1"/>
</dbReference>
<dbReference type="KEGG" id="ttq:NIES37_65950"/>
<dbReference type="PANTHER" id="PTHR43685:SF2">
    <property type="entry name" value="GLYCOSYLTRANSFERASE 2-LIKE DOMAIN-CONTAINING PROTEIN"/>
    <property type="match status" value="1"/>
</dbReference>
<gene>
    <name evidence="2" type="ORF">NIES37_65950</name>
</gene>
<dbReference type="EMBL" id="AP018248">
    <property type="protein sequence ID" value="BAZ02582.1"/>
    <property type="molecule type" value="Genomic_DNA"/>
</dbReference>
<dbReference type="SMART" id="SM00912">
    <property type="entry name" value="Haemagg_act"/>
    <property type="match status" value="1"/>
</dbReference>
<dbReference type="InterPro" id="IPR001173">
    <property type="entry name" value="Glyco_trans_2-like"/>
</dbReference>
<dbReference type="SUPFAM" id="SSF53448">
    <property type="entry name" value="Nucleotide-diphospho-sugar transferases"/>
    <property type="match status" value="1"/>
</dbReference>
<reference evidence="2 3" key="1">
    <citation type="submission" date="2017-06" db="EMBL/GenBank/DDBJ databases">
        <title>Genome sequencing of cyanobaciteial culture collection at National Institute for Environmental Studies (NIES).</title>
        <authorList>
            <person name="Hirose Y."/>
            <person name="Shimura Y."/>
            <person name="Fujisawa T."/>
            <person name="Nakamura Y."/>
            <person name="Kawachi M."/>
        </authorList>
    </citation>
    <scope>NUCLEOTIDE SEQUENCE [LARGE SCALE GENOMIC DNA]</scope>
    <source>
        <strain evidence="2 3">NIES-37</strain>
    </source>
</reference>
<dbReference type="InterPro" id="IPR008638">
    <property type="entry name" value="FhaB/CdiA-like_TPS"/>
</dbReference>
<dbReference type="SUPFAM" id="SSF51126">
    <property type="entry name" value="Pectin lyase-like"/>
    <property type="match status" value="1"/>
</dbReference>
<dbReference type="Pfam" id="PF05860">
    <property type="entry name" value="TPS"/>
    <property type="match status" value="1"/>
</dbReference>
<dbReference type="InterPro" id="IPR050834">
    <property type="entry name" value="Glycosyltransf_2"/>
</dbReference>
<evidence type="ECO:0000313" key="3">
    <source>
        <dbReference type="Proteomes" id="UP000218785"/>
    </source>
</evidence>
<dbReference type="Proteomes" id="UP000218785">
    <property type="component" value="Chromosome"/>
</dbReference>
<dbReference type="Pfam" id="PF00535">
    <property type="entry name" value="Glycos_transf_2"/>
    <property type="match status" value="1"/>
</dbReference>
<evidence type="ECO:0000259" key="1">
    <source>
        <dbReference type="SMART" id="SM00912"/>
    </source>
</evidence>